<reference evidence="1 2" key="1">
    <citation type="submission" date="2017-04" db="EMBL/GenBank/DDBJ databases">
        <authorList>
            <person name="Afonso C.L."/>
            <person name="Miller P.J."/>
            <person name="Scott M.A."/>
            <person name="Spackman E."/>
            <person name="Goraichik I."/>
            <person name="Dimitrov K.M."/>
            <person name="Suarez D.L."/>
            <person name="Swayne D.E."/>
        </authorList>
    </citation>
    <scope>NUCLEOTIDE SEQUENCE [LARGE SCALE GENOMIC DNA]</scope>
    <source>
        <strain evidence="2">XA(T)</strain>
    </source>
</reference>
<protein>
    <recommendedName>
        <fullName evidence="3">SnoaL-like domain-containing protein</fullName>
    </recommendedName>
</protein>
<sequence>MESSTNSAVDPESPSRFWYSERDGVIWGDYEGDTVTFGRFLGTRVGDALSVTFAHVLLDGGTVVTGSSASRVETGEAGRIRLIEDFTIDGVDHVSVCVEV</sequence>
<name>A0A1X9LPK6_9MICO</name>
<dbReference type="Pfam" id="PF26421">
    <property type="entry name" value="Avidin_like"/>
    <property type="match status" value="1"/>
</dbReference>
<accession>A0A1X9LPK6</accession>
<dbReference type="InterPro" id="IPR058595">
    <property type="entry name" value="Avidin-like"/>
</dbReference>
<dbReference type="Proteomes" id="UP000192775">
    <property type="component" value="Chromosome"/>
</dbReference>
<organism evidence="1 2">
    <name type="scientific">Cnuibacter physcomitrellae</name>
    <dbReference type="NCBI Taxonomy" id="1619308"/>
    <lineage>
        <taxon>Bacteria</taxon>
        <taxon>Bacillati</taxon>
        <taxon>Actinomycetota</taxon>
        <taxon>Actinomycetes</taxon>
        <taxon>Micrococcales</taxon>
        <taxon>Microbacteriaceae</taxon>
        <taxon>Cnuibacter</taxon>
    </lineage>
</organism>
<gene>
    <name evidence="1" type="ORF">B5808_00630</name>
</gene>
<proteinExistence type="predicted"/>
<dbReference type="AlphaFoldDB" id="A0A1X9LPK6"/>
<evidence type="ECO:0000313" key="1">
    <source>
        <dbReference type="EMBL" id="ARJ07103.1"/>
    </source>
</evidence>
<dbReference type="KEGG" id="cphy:B5808_00630"/>
<evidence type="ECO:0000313" key="2">
    <source>
        <dbReference type="Proteomes" id="UP000192775"/>
    </source>
</evidence>
<keyword evidence="2" id="KW-1185">Reference proteome</keyword>
<evidence type="ECO:0008006" key="3">
    <source>
        <dbReference type="Google" id="ProtNLM"/>
    </source>
</evidence>
<dbReference type="EMBL" id="CP020715">
    <property type="protein sequence ID" value="ARJ07103.1"/>
    <property type="molecule type" value="Genomic_DNA"/>
</dbReference>